<dbReference type="Proteomes" id="UP000183120">
    <property type="component" value="Unassembled WGS sequence"/>
</dbReference>
<comment type="caution">
    <text evidence="6">The sequence shown here is derived from an EMBL/GenBank/DDBJ whole genome shotgun (WGS) entry which is preliminary data.</text>
</comment>
<evidence type="ECO:0000313" key="6">
    <source>
        <dbReference type="EMBL" id="OIO15501.1"/>
    </source>
</evidence>
<keyword evidence="4" id="KW-0862">Zinc</keyword>
<dbReference type="PANTHER" id="PTHR43808">
    <property type="entry name" value="ACETYLORNITHINE DEACETYLASE"/>
    <property type="match status" value="1"/>
</dbReference>
<dbReference type="PROSITE" id="PS00759">
    <property type="entry name" value="ARGE_DAPE_CPG2_2"/>
    <property type="match status" value="1"/>
</dbReference>
<dbReference type="InterPro" id="IPR011650">
    <property type="entry name" value="Peptidase_M20_dimer"/>
</dbReference>
<dbReference type="Pfam" id="PF07687">
    <property type="entry name" value="M20_dimer"/>
    <property type="match status" value="1"/>
</dbReference>
<accession>A0A1J4TY28</accession>
<dbReference type="Gene3D" id="3.30.70.360">
    <property type="match status" value="1"/>
</dbReference>
<evidence type="ECO:0000256" key="1">
    <source>
        <dbReference type="ARBA" id="ARBA00001947"/>
    </source>
</evidence>
<feature type="domain" description="Peptidase M20 dimerisation" evidence="5">
    <location>
        <begin position="175"/>
        <end position="264"/>
    </location>
</feature>
<reference evidence="6 7" key="1">
    <citation type="journal article" date="2016" name="Environ. Microbiol.">
        <title>Genomic resolution of a cold subsurface aquifer community provides metabolic insights for novel microbes adapted to high CO concentrations.</title>
        <authorList>
            <person name="Probst A.J."/>
            <person name="Castelle C.J."/>
            <person name="Singh A."/>
            <person name="Brown C.T."/>
            <person name="Anantharaman K."/>
            <person name="Sharon I."/>
            <person name="Hug L.A."/>
            <person name="Burstein D."/>
            <person name="Emerson J.B."/>
            <person name="Thomas B.C."/>
            <person name="Banfield J.F."/>
        </authorList>
    </citation>
    <scope>NUCLEOTIDE SEQUENCE [LARGE SCALE GENOMIC DNA]</scope>
    <source>
        <strain evidence="6">CG1_02_37_22</strain>
    </source>
</reference>
<protein>
    <recommendedName>
        <fullName evidence="5">Peptidase M20 dimerisation domain-containing protein</fullName>
    </recommendedName>
</protein>
<evidence type="ECO:0000256" key="4">
    <source>
        <dbReference type="ARBA" id="ARBA00022833"/>
    </source>
</evidence>
<dbReference type="EMBL" id="MNUY01000008">
    <property type="protein sequence ID" value="OIO15501.1"/>
    <property type="molecule type" value="Genomic_DNA"/>
</dbReference>
<evidence type="ECO:0000256" key="3">
    <source>
        <dbReference type="ARBA" id="ARBA00022801"/>
    </source>
</evidence>
<organism evidence="6 7">
    <name type="scientific">Candidatus Gottesmanbacteria bacterium CG1_02_37_22</name>
    <dbReference type="NCBI Taxonomy" id="1805209"/>
    <lineage>
        <taxon>Bacteria</taxon>
        <taxon>Candidatus Gottesmaniibacteriota</taxon>
    </lineage>
</organism>
<gene>
    <name evidence="6" type="ORF">AUJ73_00500</name>
</gene>
<evidence type="ECO:0000313" key="7">
    <source>
        <dbReference type="Proteomes" id="UP000183120"/>
    </source>
</evidence>
<dbReference type="InterPro" id="IPR050072">
    <property type="entry name" value="Peptidase_M20A"/>
</dbReference>
<sequence>MKTFMDKIKLLQKLIQIPSISGHEEKLAKFILNYCLNNHLSAKIQKGNVIVQIKGNNKTRAIIFNAHMDTVSVGNKAKWKYPPFGENAGKIVDGKIYGLGASDDKAAIASMMSLAKSVSNPPCDVWFTFVCNEETDGSGAAHFLQWFKESIFFLTYKHIAVVIGEPTNLTNIELGHRGNAFVKLKSFGITGHSAKTYSSDDLAIDIMLKTLNKLRKEFALWKKKYKHKVLGEPNLNITGLHTLGESMNKLPDECWATLDIRTTPMLHANLNSLLDESISEYVEIIRMKGNTSPGFTEGDSSIVKICRKILPEVDLAVSLGSTDFSQFILAGIDTVVLGPGDEKVIHKENEHVKIANVEKAVDIYKRIVFLYSE</sequence>
<evidence type="ECO:0000256" key="2">
    <source>
        <dbReference type="ARBA" id="ARBA00022723"/>
    </source>
</evidence>
<dbReference type="SUPFAM" id="SSF55031">
    <property type="entry name" value="Bacterial exopeptidase dimerisation domain"/>
    <property type="match status" value="1"/>
</dbReference>
<dbReference type="SUPFAM" id="SSF53187">
    <property type="entry name" value="Zn-dependent exopeptidases"/>
    <property type="match status" value="1"/>
</dbReference>
<dbReference type="Gene3D" id="3.40.630.10">
    <property type="entry name" value="Zn peptidases"/>
    <property type="match status" value="1"/>
</dbReference>
<evidence type="ECO:0000259" key="5">
    <source>
        <dbReference type="Pfam" id="PF07687"/>
    </source>
</evidence>
<dbReference type="GO" id="GO:0046872">
    <property type="term" value="F:metal ion binding"/>
    <property type="evidence" value="ECO:0007669"/>
    <property type="project" value="UniProtKB-KW"/>
</dbReference>
<dbReference type="InterPro" id="IPR002933">
    <property type="entry name" value="Peptidase_M20"/>
</dbReference>
<keyword evidence="2" id="KW-0479">Metal-binding</keyword>
<comment type="cofactor">
    <cofactor evidence="1">
        <name>Zn(2+)</name>
        <dbReference type="ChEBI" id="CHEBI:29105"/>
    </cofactor>
</comment>
<dbReference type="InterPro" id="IPR036264">
    <property type="entry name" value="Bact_exopeptidase_dim_dom"/>
</dbReference>
<dbReference type="GO" id="GO:0016787">
    <property type="term" value="F:hydrolase activity"/>
    <property type="evidence" value="ECO:0007669"/>
    <property type="project" value="UniProtKB-KW"/>
</dbReference>
<dbReference type="InterPro" id="IPR001261">
    <property type="entry name" value="ArgE/DapE_CS"/>
</dbReference>
<dbReference type="Pfam" id="PF01546">
    <property type="entry name" value="Peptidase_M20"/>
    <property type="match status" value="1"/>
</dbReference>
<dbReference type="STRING" id="1805209.AUJ73_00500"/>
<keyword evidence="3" id="KW-0378">Hydrolase</keyword>
<proteinExistence type="predicted"/>
<dbReference type="AlphaFoldDB" id="A0A1J4TY28"/>
<name>A0A1J4TY28_9BACT</name>